<keyword evidence="3" id="KW-1185">Reference proteome</keyword>
<dbReference type="EMBL" id="JARBHB010000001">
    <property type="protein sequence ID" value="KAJ8898212.1"/>
    <property type="molecule type" value="Genomic_DNA"/>
</dbReference>
<protein>
    <submittedName>
        <fullName evidence="2">Uncharacterized protein</fullName>
    </submittedName>
</protein>
<evidence type="ECO:0000256" key="1">
    <source>
        <dbReference type="SAM" id="MobiDB-lite"/>
    </source>
</evidence>
<comment type="caution">
    <text evidence="2">The sequence shown here is derived from an EMBL/GenBank/DDBJ whole genome shotgun (WGS) entry which is preliminary data.</text>
</comment>
<feature type="region of interest" description="Disordered" evidence="1">
    <location>
        <begin position="82"/>
        <end position="103"/>
    </location>
</feature>
<reference evidence="2 3" key="1">
    <citation type="submission" date="2023-02" db="EMBL/GenBank/DDBJ databases">
        <title>LHISI_Scaffold_Assembly.</title>
        <authorList>
            <person name="Stuart O.P."/>
            <person name="Cleave R."/>
            <person name="Magrath M.J.L."/>
            <person name="Mikheyev A.S."/>
        </authorList>
    </citation>
    <scope>NUCLEOTIDE SEQUENCE [LARGE SCALE GENOMIC DNA]</scope>
    <source>
        <strain evidence="2">Daus_M_001</strain>
        <tissue evidence="2">Leg muscle</tissue>
    </source>
</reference>
<name>A0ABQ9INH2_9NEOP</name>
<accession>A0ABQ9INH2</accession>
<feature type="compositionally biased region" description="Polar residues" evidence="1">
    <location>
        <begin position="87"/>
        <end position="98"/>
    </location>
</feature>
<organism evidence="2 3">
    <name type="scientific">Dryococelus australis</name>
    <dbReference type="NCBI Taxonomy" id="614101"/>
    <lineage>
        <taxon>Eukaryota</taxon>
        <taxon>Metazoa</taxon>
        <taxon>Ecdysozoa</taxon>
        <taxon>Arthropoda</taxon>
        <taxon>Hexapoda</taxon>
        <taxon>Insecta</taxon>
        <taxon>Pterygota</taxon>
        <taxon>Neoptera</taxon>
        <taxon>Polyneoptera</taxon>
        <taxon>Phasmatodea</taxon>
        <taxon>Verophasmatodea</taxon>
        <taxon>Anareolatae</taxon>
        <taxon>Phasmatidae</taxon>
        <taxon>Eurycanthinae</taxon>
        <taxon>Dryococelus</taxon>
    </lineage>
</organism>
<gene>
    <name evidence="2" type="ORF">PR048_003572</name>
</gene>
<evidence type="ECO:0000313" key="3">
    <source>
        <dbReference type="Proteomes" id="UP001159363"/>
    </source>
</evidence>
<sequence length="252" mass="27872">MVTCLESKRQRECGKGGDLKLANDLGTLGQRAMTSEEHVHQSAVRSPRTDYCGQGLIAGLLTVTRPAKLATSEAKPHVVRTKLGQDSARSCTQRSSKSAAERPAICDGRSATFEWGQIRPQIRPREMRQLASHLGKPGLIPGGVAIRFSHLGIMPGDADGQRVFSGISRFHRPCIPGLLNTHLTLIGSQALDIKANGSWKQYIYPIFYTAFVDHWPSPKSLRFTWTNEKWFSPAASQLRCESLHKEGVNKNR</sequence>
<dbReference type="Proteomes" id="UP001159363">
    <property type="component" value="Chromosome 1"/>
</dbReference>
<proteinExistence type="predicted"/>
<evidence type="ECO:0000313" key="2">
    <source>
        <dbReference type="EMBL" id="KAJ8898212.1"/>
    </source>
</evidence>